<dbReference type="RefSeq" id="XP_044543600.1">
    <property type="nucleotide sequence ID" value="XM_044686285.1"/>
</dbReference>
<keyword evidence="1" id="KW-0175">Coiled coil</keyword>
<feature type="region of interest" description="Disordered" evidence="2">
    <location>
        <begin position="101"/>
        <end position="162"/>
    </location>
</feature>
<feature type="coiled-coil region" evidence="1">
    <location>
        <begin position="263"/>
        <end position="304"/>
    </location>
</feature>
<dbReference type="GeneID" id="68103164"/>
<feature type="compositionally biased region" description="Polar residues" evidence="2">
    <location>
        <begin position="21"/>
        <end position="40"/>
    </location>
</feature>
<evidence type="ECO:0000256" key="2">
    <source>
        <dbReference type="SAM" id="MobiDB-lite"/>
    </source>
</evidence>
<feature type="compositionally biased region" description="Low complexity" evidence="2">
    <location>
        <begin position="144"/>
        <end position="162"/>
    </location>
</feature>
<feature type="region of interest" description="Disordered" evidence="2">
    <location>
        <begin position="1"/>
        <end position="74"/>
    </location>
</feature>
<feature type="compositionally biased region" description="Acidic residues" evidence="2">
    <location>
        <begin position="101"/>
        <end position="112"/>
    </location>
</feature>
<protein>
    <submittedName>
        <fullName evidence="3">Uncharacterized protein</fullName>
    </submittedName>
</protein>
<evidence type="ECO:0000313" key="4">
    <source>
        <dbReference type="Proteomes" id="UP000816034"/>
    </source>
</evidence>
<sequence>MKLSLNMGALAAAKQSEDKISPQQQQPTSDDESVNSYTSDQESERESSNRMDTSVDEAPKIQQPTPLQKLPSFSLNLKGIGNNAITDSNPLASIVPKANEIEEEDEYSDDDLKETSGARDQSVKPSSSSSLPKFNLQMPSLPVSENTSSARNSSARNPASSFSQSESILPVDLIVPNLCTVNLSSSQNIESVLTQIESDLNSIKREDLELFILKPVVSIEDIKDANSLVCKTKQMTFNVATLSSLSKQNQELRVKHDKTSTALLNLSKENEEMRARIEELEKQKEDARKLVEQLQNQLTTLTQNM</sequence>
<organism evidence="3 4">
    <name type="scientific">Naegleria lovaniensis</name>
    <name type="common">Amoeba</name>
    <dbReference type="NCBI Taxonomy" id="51637"/>
    <lineage>
        <taxon>Eukaryota</taxon>
        <taxon>Discoba</taxon>
        <taxon>Heterolobosea</taxon>
        <taxon>Tetramitia</taxon>
        <taxon>Eutetramitia</taxon>
        <taxon>Vahlkampfiidae</taxon>
        <taxon>Naegleria</taxon>
    </lineage>
</organism>
<feature type="compositionally biased region" description="Polar residues" evidence="2">
    <location>
        <begin position="62"/>
        <end position="74"/>
    </location>
</feature>
<gene>
    <name evidence="3" type="ORF">C9374_010710</name>
</gene>
<evidence type="ECO:0000313" key="3">
    <source>
        <dbReference type="EMBL" id="KAG2374426.1"/>
    </source>
</evidence>
<dbReference type="EMBL" id="PYSW02000045">
    <property type="protein sequence ID" value="KAG2374426.1"/>
    <property type="molecule type" value="Genomic_DNA"/>
</dbReference>
<name>A0AA88GDB1_NAELO</name>
<comment type="caution">
    <text evidence="3">The sequence shown here is derived from an EMBL/GenBank/DDBJ whole genome shotgun (WGS) entry which is preliminary data.</text>
</comment>
<accession>A0AA88GDB1</accession>
<dbReference type="AlphaFoldDB" id="A0AA88GDB1"/>
<reference evidence="3 4" key="1">
    <citation type="journal article" date="2018" name="BMC Genomics">
        <title>The genome of Naegleria lovaniensis, the basis for a comparative approach to unravel pathogenicity factors of the human pathogenic amoeba N. fowleri.</title>
        <authorList>
            <person name="Liechti N."/>
            <person name="Schurch N."/>
            <person name="Bruggmann R."/>
            <person name="Wittwer M."/>
        </authorList>
    </citation>
    <scope>NUCLEOTIDE SEQUENCE [LARGE SCALE GENOMIC DNA]</scope>
    <source>
        <strain evidence="3 4">ATCC 30569</strain>
    </source>
</reference>
<proteinExistence type="predicted"/>
<dbReference type="Proteomes" id="UP000816034">
    <property type="component" value="Unassembled WGS sequence"/>
</dbReference>
<keyword evidence="4" id="KW-1185">Reference proteome</keyword>
<evidence type="ECO:0000256" key="1">
    <source>
        <dbReference type="SAM" id="Coils"/>
    </source>
</evidence>